<accession>A0A0D9P5K9</accession>
<protein>
    <recommendedName>
        <fullName evidence="5">Fumarylacetoacetase</fullName>
        <ecNumber evidence="5">3.7.1.2</ecNumber>
    </recommendedName>
    <alternativeName>
        <fullName evidence="5">Fumarylacetoacetate hydrolase</fullName>
    </alternativeName>
</protein>
<keyword evidence="4 5" id="KW-0106">Calcium</keyword>
<feature type="binding site" evidence="4">
    <location>
        <position position="118"/>
    </location>
    <ligand>
        <name>Ca(2+)</name>
        <dbReference type="ChEBI" id="CHEBI:29108"/>
    </ligand>
</feature>
<dbReference type="EC" id="3.7.1.2" evidence="5"/>
<dbReference type="AlphaFoldDB" id="A0A0D9P5K9"/>
<sequence length="206" mass="22533">MDIGDYTDFCVGINHAFAVGSMFRGAENALQPNCRHLLVAYHGRASSVVVSKTPIRRPSGQILTHSDTGDKVPTFSPSRRLDIELELGAFICKASPIGQLAALGETSQYIFGYVLMNDWSACDIQVWEYVPLGPFNAKNFSTTISLWIVLLDALEPFSVSGIPNETELLPYLRETPATGQTNQHDIQLMVTLIAPEGAELSLHVVP</sequence>
<feature type="binding site" evidence="3">
    <location>
        <position position="125"/>
    </location>
    <ligand>
        <name>substrate</name>
    </ligand>
</feature>
<organism evidence="7 8">
    <name type="scientific">Metarhizium anisopliae BRIP 53293</name>
    <dbReference type="NCBI Taxonomy" id="1291518"/>
    <lineage>
        <taxon>Eukaryota</taxon>
        <taxon>Fungi</taxon>
        <taxon>Dikarya</taxon>
        <taxon>Ascomycota</taxon>
        <taxon>Pezizomycotina</taxon>
        <taxon>Sordariomycetes</taxon>
        <taxon>Hypocreomycetidae</taxon>
        <taxon>Hypocreales</taxon>
        <taxon>Clavicipitaceae</taxon>
        <taxon>Metarhizium</taxon>
    </lineage>
</organism>
<feature type="binding site" evidence="3">
    <location>
        <position position="129"/>
    </location>
    <ligand>
        <name>substrate</name>
    </ligand>
</feature>
<keyword evidence="5" id="KW-0828">Tyrosine catabolism</keyword>
<feature type="binding site" evidence="4">
    <location>
        <position position="118"/>
    </location>
    <ligand>
        <name>Mg(2+)</name>
        <dbReference type="ChEBI" id="CHEBI:18420"/>
    </ligand>
</feature>
<name>A0A0D9P5K9_METAN</name>
<keyword evidence="5" id="KW-0585">Phenylalanine catabolism</keyword>
<feature type="binding site" evidence="4">
    <location>
        <position position="8"/>
    </location>
    <ligand>
        <name>Ca(2+)</name>
        <dbReference type="ChEBI" id="CHEBI:29108"/>
    </ligand>
</feature>
<comment type="pathway">
    <text evidence="5">Amino-acid degradation; L-phenylalanine degradation; acetoacetate and fumarate from L-phenylalanine: step 6/6.</text>
</comment>
<keyword evidence="5" id="KW-0378">Hydrolase</keyword>
<dbReference type="GO" id="GO:1902000">
    <property type="term" value="P:homogentisate catabolic process"/>
    <property type="evidence" value="ECO:0007669"/>
    <property type="project" value="TreeGrafter"/>
</dbReference>
<proteinExistence type="inferred from homology"/>
<keyword evidence="4 5" id="KW-0479">Metal-binding</keyword>
<evidence type="ECO:0000256" key="5">
    <source>
        <dbReference type="RuleBase" id="RU366008"/>
    </source>
</evidence>
<dbReference type="Proteomes" id="UP000054544">
    <property type="component" value="Unassembled WGS sequence"/>
</dbReference>
<feature type="active site" description="Proton acceptor" evidence="2">
    <location>
        <position position="15"/>
    </location>
</feature>
<feature type="binding site" evidence="3">
    <location>
        <position position="24"/>
    </location>
    <ligand>
        <name>substrate</name>
    </ligand>
</feature>
<dbReference type="UniPathway" id="UPA00139">
    <property type="reaction ID" value="UER00341"/>
</dbReference>
<dbReference type="GO" id="GO:0006559">
    <property type="term" value="P:L-phenylalanine catabolic process"/>
    <property type="evidence" value="ECO:0007669"/>
    <property type="project" value="UniProtKB-UniRule"/>
</dbReference>
<feature type="binding site" evidence="4">
    <location>
        <position position="138"/>
    </location>
    <ligand>
        <name>Mg(2+)</name>
        <dbReference type="ChEBI" id="CHEBI:18420"/>
    </ligand>
</feature>
<dbReference type="InterPro" id="IPR036663">
    <property type="entry name" value="Fumarylacetoacetase_C_sf"/>
</dbReference>
<evidence type="ECO:0000256" key="3">
    <source>
        <dbReference type="PIRSR" id="PIRSR605959-2"/>
    </source>
</evidence>
<evidence type="ECO:0000256" key="1">
    <source>
        <dbReference type="ARBA" id="ARBA00010211"/>
    </source>
</evidence>
<feature type="domain" description="Fumarylacetoacetase-like C-terminal" evidence="6">
    <location>
        <begin position="9"/>
        <end position="157"/>
    </location>
</feature>
<comment type="catalytic activity">
    <reaction evidence="5">
        <text>4-fumarylacetoacetate + H2O = acetoacetate + fumarate + H(+)</text>
        <dbReference type="Rhea" id="RHEA:10244"/>
        <dbReference type="ChEBI" id="CHEBI:13705"/>
        <dbReference type="ChEBI" id="CHEBI:15377"/>
        <dbReference type="ChEBI" id="CHEBI:15378"/>
        <dbReference type="ChEBI" id="CHEBI:18034"/>
        <dbReference type="ChEBI" id="CHEBI:29806"/>
        <dbReference type="EC" id="3.7.1.2"/>
    </reaction>
</comment>
<dbReference type="PANTHER" id="PTHR43069:SF2">
    <property type="entry name" value="FUMARYLACETOACETASE"/>
    <property type="match status" value="1"/>
</dbReference>
<feature type="binding site" evidence="4">
    <location>
        <position position="86"/>
    </location>
    <ligand>
        <name>Ca(2+)</name>
        <dbReference type="ChEBI" id="CHEBI:29108"/>
    </ligand>
</feature>
<dbReference type="GO" id="GO:0046872">
    <property type="term" value="F:metal ion binding"/>
    <property type="evidence" value="ECO:0007669"/>
    <property type="project" value="UniProtKB-UniRule"/>
</dbReference>
<keyword evidence="8" id="KW-1185">Reference proteome</keyword>
<dbReference type="EMBL" id="KE384726">
    <property type="protein sequence ID" value="KJK81386.1"/>
    <property type="molecule type" value="Genomic_DNA"/>
</dbReference>
<evidence type="ECO:0000256" key="2">
    <source>
        <dbReference type="PIRSR" id="PIRSR605959-1"/>
    </source>
</evidence>
<feature type="binding site" evidence="4">
    <location>
        <position position="142"/>
    </location>
    <ligand>
        <name>Mg(2+)</name>
        <dbReference type="ChEBI" id="CHEBI:18420"/>
    </ligand>
</feature>
<comment type="similarity">
    <text evidence="1 5">Belongs to the FAH family.</text>
</comment>
<evidence type="ECO:0000313" key="7">
    <source>
        <dbReference type="EMBL" id="KJK81386.1"/>
    </source>
</evidence>
<dbReference type="InterPro" id="IPR011234">
    <property type="entry name" value="Fumarylacetoacetase-like_C"/>
</dbReference>
<dbReference type="InterPro" id="IPR005959">
    <property type="entry name" value="Fumarylacetoacetase"/>
</dbReference>
<evidence type="ECO:0000256" key="4">
    <source>
        <dbReference type="PIRSR" id="PIRSR605959-3"/>
    </source>
</evidence>
<dbReference type="PANTHER" id="PTHR43069">
    <property type="entry name" value="FUMARYLACETOACETASE"/>
    <property type="match status" value="1"/>
</dbReference>
<feature type="binding site" evidence="4">
    <location>
        <position position="84"/>
    </location>
    <ligand>
        <name>Ca(2+)</name>
        <dbReference type="ChEBI" id="CHEBI:29108"/>
    </ligand>
</feature>
<dbReference type="GO" id="GO:0004334">
    <property type="term" value="F:fumarylacetoacetase activity"/>
    <property type="evidence" value="ECO:0007669"/>
    <property type="project" value="UniProtKB-UniRule"/>
</dbReference>
<keyword evidence="4 5" id="KW-0460">Magnesium</keyword>
<evidence type="ECO:0000313" key="8">
    <source>
        <dbReference type="Proteomes" id="UP000054544"/>
    </source>
</evidence>
<dbReference type="Pfam" id="PF01557">
    <property type="entry name" value="FAA_hydrolase"/>
    <property type="match status" value="1"/>
</dbReference>
<gene>
    <name evidence="7" type="ORF">H634G_03405</name>
</gene>
<dbReference type="GO" id="GO:0006572">
    <property type="term" value="P:L-tyrosine catabolic process"/>
    <property type="evidence" value="ECO:0007669"/>
    <property type="project" value="UniProtKB-UniRule"/>
</dbReference>
<reference evidence="8" key="1">
    <citation type="journal article" date="2014" name="BMC Genomics">
        <title>The genome sequence of the biocontrol fungus Metarhizium anisopliae and comparative genomics of Metarhizium species.</title>
        <authorList>
            <person name="Pattemore J.A."/>
            <person name="Hane J.K."/>
            <person name="Williams A.H."/>
            <person name="Wilson B.A."/>
            <person name="Stodart B.J."/>
            <person name="Ash G.J."/>
        </authorList>
    </citation>
    <scope>NUCLEOTIDE SEQUENCE [LARGE SCALE GENOMIC DNA]</scope>
    <source>
        <strain evidence="8">BRIP 53293</strain>
    </source>
</reference>
<comment type="cofactor">
    <cofactor evidence="5">
        <name>Mg(2+)</name>
        <dbReference type="ChEBI" id="CHEBI:18420"/>
    </cofactor>
    <cofactor evidence="5">
        <name>Ca(2+)</name>
        <dbReference type="ChEBI" id="CHEBI:29108"/>
    </cofactor>
</comment>
<dbReference type="Gene3D" id="3.90.850.10">
    <property type="entry name" value="Fumarylacetoacetase-like, C-terminal domain"/>
    <property type="match status" value="1"/>
</dbReference>
<evidence type="ECO:0000259" key="6">
    <source>
        <dbReference type="Pfam" id="PF01557"/>
    </source>
</evidence>
<dbReference type="STRING" id="1291518.A0A0D9P5K9"/>
<dbReference type="SUPFAM" id="SSF56529">
    <property type="entry name" value="FAH"/>
    <property type="match status" value="1"/>
</dbReference>